<feature type="compositionally biased region" description="Acidic residues" evidence="1">
    <location>
        <begin position="83"/>
        <end position="99"/>
    </location>
</feature>
<dbReference type="EMBL" id="CAMXCT010001971">
    <property type="protein sequence ID" value="CAI3994582.1"/>
    <property type="molecule type" value="Genomic_DNA"/>
</dbReference>
<evidence type="ECO:0000256" key="1">
    <source>
        <dbReference type="SAM" id="MobiDB-lite"/>
    </source>
</evidence>
<organism evidence="2">
    <name type="scientific">Cladocopium goreaui</name>
    <dbReference type="NCBI Taxonomy" id="2562237"/>
    <lineage>
        <taxon>Eukaryota</taxon>
        <taxon>Sar</taxon>
        <taxon>Alveolata</taxon>
        <taxon>Dinophyceae</taxon>
        <taxon>Suessiales</taxon>
        <taxon>Symbiodiniaceae</taxon>
        <taxon>Cladocopium</taxon>
    </lineage>
</organism>
<name>A0A9P1G212_9DINO</name>
<sequence>MATVKLNKQVSEKVRELNALGTFLTDVRLGAVARKLSELPMEKALEVLQSVVDAAEGGDESAQQDPTMAVIEATKKAQKEDQEQVEIEAEPVPEPEEPPQESQDGKWNQKSGGWNDKKWGEEGEDWNKDNKEDWKDEEDWKDDGEVPDLTEPVRNRVLKLNASGKLCSEIDLDKIGSGLAKLSEPIALQLLKDIFENADMVDKPNHLIGDASRKILLSGRGAASEKVAHQIGNLMRRIRWVNSNVSLAFPLHMGNVLDILQPLHHADAMQLLKKLVQQADDIDSPQSWLRKEAKHIQDNPEEGWAAQKGKGKGNDWKDKDKDWKDNGKQKAGGTIRAAPATAYGDAWARHMATSQGWLAGSPPAKWQKTGNSWDDNKKPWEKKTWKDWGKSEACNPVQSCLKMFQAFP</sequence>
<proteinExistence type="predicted"/>
<dbReference type="EMBL" id="CAMXCT020001971">
    <property type="protein sequence ID" value="CAL1147957.1"/>
    <property type="molecule type" value="Genomic_DNA"/>
</dbReference>
<comment type="caution">
    <text evidence="2">The sequence shown here is derived from an EMBL/GenBank/DDBJ whole genome shotgun (WGS) entry which is preliminary data.</text>
</comment>
<feature type="compositionally biased region" description="Acidic residues" evidence="1">
    <location>
        <begin position="135"/>
        <end position="148"/>
    </location>
</feature>
<evidence type="ECO:0000313" key="4">
    <source>
        <dbReference type="Proteomes" id="UP001152797"/>
    </source>
</evidence>
<gene>
    <name evidence="2" type="ORF">C1SCF055_LOCUS21222</name>
</gene>
<protein>
    <submittedName>
        <fullName evidence="2">Uncharacterized protein</fullName>
    </submittedName>
</protein>
<dbReference type="Proteomes" id="UP001152797">
    <property type="component" value="Unassembled WGS sequence"/>
</dbReference>
<dbReference type="EMBL" id="CAMXCT030001971">
    <property type="protein sequence ID" value="CAL4781894.1"/>
    <property type="molecule type" value="Genomic_DNA"/>
</dbReference>
<dbReference type="AlphaFoldDB" id="A0A9P1G212"/>
<feature type="compositionally biased region" description="Basic and acidic residues" evidence="1">
    <location>
        <begin position="115"/>
        <end position="134"/>
    </location>
</feature>
<reference evidence="3 4" key="2">
    <citation type="submission" date="2024-05" db="EMBL/GenBank/DDBJ databases">
        <authorList>
            <person name="Chen Y."/>
            <person name="Shah S."/>
            <person name="Dougan E. K."/>
            <person name="Thang M."/>
            <person name="Chan C."/>
        </authorList>
    </citation>
    <scope>NUCLEOTIDE SEQUENCE [LARGE SCALE GENOMIC DNA]</scope>
</reference>
<feature type="compositionally biased region" description="Basic and acidic residues" evidence="1">
    <location>
        <begin position="312"/>
        <end position="328"/>
    </location>
</feature>
<evidence type="ECO:0000313" key="2">
    <source>
        <dbReference type="EMBL" id="CAI3994582.1"/>
    </source>
</evidence>
<feature type="region of interest" description="Disordered" evidence="1">
    <location>
        <begin position="74"/>
        <end position="148"/>
    </location>
</feature>
<dbReference type="OrthoDB" id="441701at2759"/>
<evidence type="ECO:0000313" key="3">
    <source>
        <dbReference type="EMBL" id="CAL4781894.1"/>
    </source>
</evidence>
<feature type="region of interest" description="Disordered" evidence="1">
    <location>
        <begin position="359"/>
        <end position="380"/>
    </location>
</feature>
<accession>A0A9P1G212</accession>
<feature type="region of interest" description="Disordered" evidence="1">
    <location>
        <begin position="292"/>
        <end position="332"/>
    </location>
</feature>
<keyword evidence="4" id="KW-1185">Reference proteome</keyword>
<reference evidence="2" key="1">
    <citation type="submission" date="2022-10" db="EMBL/GenBank/DDBJ databases">
        <authorList>
            <person name="Chen Y."/>
            <person name="Dougan E. K."/>
            <person name="Chan C."/>
            <person name="Rhodes N."/>
            <person name="Thang M."/>
        </authorList>
    </citation>
    <scope>NUCLEOTIDE SEQUENCE</scope>
</reference>